<evidence type="ECO:0000256" key="8">
    <source>
        <dbReference type="PROSITE-ProRule" id="PRU00175"/>
    </source>
</evidence>
<dbReference type="SUPFAM" id="SSF57850">
    <property type="entry name" value="RING/U-box"/>
    <property type="match status" value="1"/>
</dbReference>
<evidence type="ECO:0000313" key="14">
    <source>
        <dbReference type="Proteomes" id="UP000507470"/>
    </source>
</evidence>
<dbReference type="OrthoDB" id="527344at2759"/>
<protein>
    <recommendedName>
        <fullName evidence="9">E3 ubiquitin-protein ligase</fullName>
        <ecNumber evidence="9">2.3.2.27</ecNumber>
    </recommendedName>
</protein>
<dbReference type="Gene3D" id="3.30.390.130">
    <property type="match status" value="1"/>
</dbReference>
<keyword evidence="5 9" id="KW-0479">Metal-binding</keyword>
<dbReference type="AlphaFoldDB" id="A0A6J8BZD3"/>
<dbReference type="Pfam" id="PF13639">
    <property type="entry name" value="zf-RING_2"/>
    <property type="match status" value="1"/>
</dbReference>
<name>A0A6J8BZD3_MYTCO</name>
<comment type="subcellular location">
    <subcellularLocation>
        <location evidence="9">Cytoplasm</location>
    </subcellularLocation>
</comment>
<dbReference type="SUPFAM" id="SSF52949">
    <property type="entry name" value="Macro domain-like"/>
    <property type="match status" value="1"/>
</dbReference>
<evidence type="ECO:0000259" key="12">
    <source>
        <dbReference type="PROSITE" id="PS51154"/>
    </source>
</evidence>
<evidence type="ECO:0000256" key="9">
    <source>
        <dbReference type="RuleBase" id="RU367105"/>
    </source>
</evidence>
<dbReference type="PROSITE" id="PS50089">
    <property type="entry name" value="ZF_RING_2"/>
    <property type="match status" value="1"/>
</dbReference>
<dbReference type="CDD" id="cd09633">
    <property type="entry name" value="Deltex_C"/>
    <property type="match status" value="1"/>
</dbReference>
<dbReference type="InterPro" id="IPR017907">
    <property type="entry name" value="Znf_RING_CS"/>
</dbReference>
<comment type="catalytic activity">
    <reaction evidence="1 9">
        <text>S-ubiquitinyl-[E2 ubiquitin-conjugating enzyme]-L-cysteine + [acceptor protein]-L-lysine = [E2 ubiquitin-conjugating enzyme]-L-cysteine + N(6)-ubiquitinyl-[acceptor protein]-L-lysine.</text>
        <dbReference type="EC" id="2.3.2.27"/>
    </reaction>
</comment>
<evidence type="ECO:0000313" key="13">
    <source>
        <dbReference type="EMBL" id="CAC5388139.1"/>
    </source>
</evidence>
<organism evidence="13 14">
    <name type="scientific">Mytilus coruscus</name>
    <name type="common">Sea mussel</name>
    <dbReference type="NCBI Taxonomy" id="42192"/>
    <lineage>
        <taxon>Eukaryota</taxon>
        <taxon>Metazoa</taxon>
        <taxon>Spiralia</taxon>
        <taxon>Lophotrochozoa</taxon>
        <taxon>Mollusca</taxon>
        <taxon>Bivalvia</taxon>
        <taxon>Autobranchia</taxon>
        <taxon>Pteriomorphia</taxon>
        <taxon>Mytilida</taxon>
        <taxon>Mytiloidea</taxon>
        <taxon>Mytilidae</taxon>
        <taxon>Mytilinae</taxon>
        <taxon>Mytilus</taxon>
    </lineage>
</organism>
<dbReference type="EC" id="2.3.2.27" evidence="9"/>
<dbReference type="Gene3D" id="3.30.40.10">
    <property type="entry name" value="Zinc/RING finger domain, C3HC4 (zinc finger)"/>
    <property type="match status" value="1"/>
</dbReference>
<sequence length="711" mass="78908">MIEVSRWLALTESFSGLSLSRQIRKKNYRNFLCDFSFRLIKIMAAKDSKKSTNLQDAMFGEVINNPANASQTKPESSMRKQNLSLESFATSLPATIGTAGQDQGLLKPDKKDNKILDNKSRSLTSVSQLQNATEVHLNGNKTQISIPVFQPTVNSQKKFMTKPTNVISKIKRESNDITTGGNSNIDAPLVTTITHKSDTHHSSAAGSKSINGIAKKSPDHDVSSQIGKSCERVSEFGLREEKNTDVQTVNVACAKFEADQNIPKGAEAIPDQNNPASNVKEDTSFIEIIASKDSIVELTVDVILSSEDSSIQSGGIVAKIVAEKGGPLLDVYKDCLRKMCSSIPNWAFQPTPATGKFKCKHIFHAVVPQFPKQMQTKWVDGLESLLFDIFSRTESMGYESIALPVIGTGKNGAPIDFVIDLICASIDKFATKKTSVNVLKTVMLVHPDRRIVQTIEQSVKHLRKRPLKLKPKSLPKATQDNGKSYFLNVVDREKDTCPVCMEEIASSKLKRLSRCKHVFCTKCLEKCFIQTPTCPVCNLVYGKLTGNQPDGIMIECFQKDLHLPGYRDCGVIKIFYSFLDGKQSQGHPNPGKFYRGTKRTAYIPDNKEGQKVYRLLRQAFHQRLLFTIGSSRTTGKEDVVTWNDVHHKTRIDGGPESYLFHKVSLVDKLPPLASVKSTICGNVADTTCMRKCSSTQGYLQATLLIYEKQYC</sequence>
<dbReference type="InterPro" id="IPR002589">
    <property type="entry name" value="Macro_dom"/>
</dbReference>
<dbReference type="GO" id="GO:0008270">
    <property type="term" value="F:zinc ion binding"/>
    <property type="evidence" value="ECO:0007669"/>
    <property type="project" value="UniProtKB-KW"/>
</dbReference>
<evidence type="ECO:0000256" key="2">
    <source>
        <dbReference type="ARBA" id="ARBA00004906"/>
    </source>
</evidence>
<keyword evidence="6 8" id="KW-0863">Zinc-finger</keyword>
<accession>A0A6J8BZD3</accession>
<dbReference type="Pfam" id="PF01661">
    <property type="entry name" value="Macro"/>
    <property type="match status" value="1"/>
</dbReference>
<comment type="pathway">
    <text evidence="2 9">Protein modification; protein ubiquitination.</text>
</comment>
<keyword evidence="7 9" id="KW-0862">Zinc</keyword>
<dbReference type="PROSITE" id="PS51154">
    <property type="entry name" value="MACRO"/>
    <property type="match status" value="1"/>
</dbReference>
<evidence type="ECO:0000256" key="1">
    <source>
        <dbReference type="ARBA" id="ARBA00000900"/>
    </source>
</evidence>
<dbReference type="GO" id="GO:0007219">
    <property type="term" value="P:Notch signaling pathway"/>
    <property type="evidence" value="ECO:0007669"/>
    <property type="project" value="InterPro"/>
</dbReference>
<dbReference type="SMART" id="SM00184">
    <property type="entry name" value="RING"/>
    <property type="match status" value="1"/>
</dbReference>
<evidence type="ECO:0000256" key="10">
    <source>
        <dbReference type="SAM" id="MobiDB-lite"/>
    </source>
</evidence>
<keyword evidence="13" id="KW-0012">Acyltransferase</keyword>
<evidence type="ECO:0000256" key="5">
    <source>
        <dbReference type="ARBA" id="ARBA00022723"/>
    </source>
</evidence>
<keyword evidence="14" id="KW-1185">Reference proteome</keyword>
<dbReference type="GO" id="GO:0016567">
    <property type="term" value="P:protein ubiquitination"/>
    <property type="evidence" value="ECO:0007669"/>
    <property type="project" value="UniProtKB-UniRule"/>
</dbReference>
<dbReference type="InterPro" id="IPR001841">
    <property type="entry name" value="Znf_RING"/>
</dbReference>
<dbReference type="InterPro" id="IPR043472">
    <property type="entry name" value="Macro_dom-like"/>
</dbReference>
<dbReference type="Proteomes" id="UP000507470">
    <property type="component" value="Unassembled WGS sequence"/>
</dbReference>
<evidence type="ECO:0000259" key="11">
    <source>
        <dbReference type="PROSITE" id="PS50089"/>
    </source>
</evidence>
<evidence type="ECO:0000256" key="7">
    <source>
        <dbReference type="ARBA" id="ARBA00022833"/>
    </source>
</evidence>
<dbReference type="GO" id="GO:0061630">
    <property type="term" value="F:ubiquitin protein ligase activity"/>
    <property type="evidence" value="ECO:0007669"/>
    <property type="project" value="UniProtKB-UniRule"/>
</dbReference>
<feature type="region of interest" description="Disordered" evidence="10">
    <location>
        <begin position="198"/>
        <end position="226"/>
    </location>
</feature>
<evidence type="ECO:0000256" key="6">
    <source>
        <dbReference type="ARBA" id="ARBA00022771"/>
    </source>
</evidence>
<dbReference type="InterPro" id="IPR013083">
    <property type="entry name" value="Znf_RING/FYVE/PHD"/>
</dbReference>
<evidence type="ECO:0000256" key="4">
    <source>
        <dbReference type="ARBA" id="ARBA00022679"/>
    </source>
</evidence>
<feature type="domain" description="Macro" evidence="12">
    <location>
        <begin position="275"/>
        <end position="463"/>
    </location>
</feature>
<dbReference type="GO" id="GO:0005737">
    <property type="term" value="C:cytoplasm"/>
    <property type="evidence" value="ECO:0007669"/>
    <property type="project" value="UniProtKB-SubCell"/>
</dbReference>
<dbReference type="PROSITE" id="PS00518">
    <property type="entry name" value="ZF_RING_1"/>
    <property type="match status" value="1"/>
</dbReference>
<dbReference type="InterPro" id="IPR039396">
    <property type="entry name" value="Deltex_C"/>
</dbReference>
<comment type="similarity">
    <text evidence="3 9">Belongs to the Deltex family.</text>
</comment>
<proteinExistence type="inferred from homology"/>
<dbReference type="InterPro" id="IPR039399">
    <property type="entry name" value="Deltex_C_sf"/>
</dbReference>
<evidence type="ECO:0000256" key="3">
    <source>
        <dbReference type="ARBA" id="ARBA00009413"/>
    </source>
</evidence>
<reference evidence="13 14" key="1">
    <citation type="submission" date="2020-06" db="EMBL/GenBank/DDBJ databases">
        <authorList>
            <person name="Li R."/>
            <person name="Bekaert M."/>
        </authorList>
    </citation>
    <scope>NUCLEOTIDE SEQUENCE [LARGE SCALE GENOMIC DNA]</scope>
    <source>
        <strain evidence="14">wild</strain>
    </source>
</reference>
<dbReference type="UniPathway" id="UPA00143"/>
<gene>
    <name evidence="13" type="ORF">MCOR_23418</name>
</gene>
<feature type="domain" description="RING-type" evidence="11">
    <location>
        <begin position="497"/>
        <end position="538"/>
    </location>
</feature>
<keyword evidence="4 9" id="KW-0808">Transferase</keyword>
<keyword evidence="9" id="KW-0963">Cytoplasm</keyword>
<dbReference type="InterPro" id="IPR039398">
    <property type="entry name" value="Deltex_fam"/>
</dbReference>
<dbReference type="Pfam" id="PF18102">
    <property type="entry name" value="DTC"/>
    <property type="match status" value="1"/>
</dbReference>
<dbReference type="PANTHER" id="PTHR12622">
    <property type="entry name" value="DELTEX-RELATED"/>
    <property type="match status" value="1"/>
</dbReference>
<dbReference type="Gene3D" id="3.40.220.10">
    <property type="entry name" value="Leucine Aminopeptidase, subunit E, domain 1"/>
    <property type="match status" value="1"/>
</dbReference>
<dbReference type="EMBL" id="CACVKT020004142">
    <property type="protein sequence ID" value="CAC5388139.1"/>
    <property type="molecule type" value="Genomic_DNA"/>
</dbReference>